<dbReference type="Proteomes" id="UP000308760">
    <property type="component" value="Unassembled WGS sequence"/>
</dbReference>
<dbReference type="AlphaFoldDB" id="A0A4S8Q7W2"/>
<dbReference type="Pfam" id="PF10722">
    <property type="entry name" value="YbjN"/>
    <property type="match status" value="1"/>
</dbReference>
<feature type="region of interest" description="Disordered" evidence="1">
    <location>
        <begin position="1"/>
        <end position="63"/>
    </location>
</feature>
<dbReference type="InterPro" id="IPR019660">
    <property type="entry name" value="Put_sensory_transdc_reg_YbjN"/>
</dbReference>
<evidence type="ECO:0000256" key="1">
    <source>
        <dbReference type="SAM" id="MobiDB-lite"/>
    </source>
</evidence>
<reference evidence="2 3" key="2">
    <citation type="submission" date="2019-05" db="EMBL/GenBank/DDBJ databases">
        <title>Glycomyces buryatensis sp. nov.</title>
        <authorList>
            <person name="Nikitina E."/>
        </authorList>
    </citation>
    <scope>NUCLEOTIDE SEQUENCE [LARGE SCALE GENOMIC DNA]</scope>
    <source>
        <strain evidence="2 3">18</strain>
    </source>
</reference>
<protein>
    <submittedName>
        <fullName evidence="2">YbjN domain-containing protein</fullName>
    </submittedName>
</protein>
<gene>
    <name evidence="2" type="ORF">FAB82_17640</name>
</gene>
<evidence type="ECO:0000313" key="3">
    <source>
        <dbReference type="Proteomes" id="UP000308760"/>
    </source>
</evidence>
<name>A0A4S8Q7W2_9ACTN</name>
<keyword evidence="3" id="KW-1185">Reference proteome</keyword>
<accession>A0A4S8Q7W2</accession>
<dbReference type="EMBL" id="STGY01000066">
    <property type="protein sequence ID" value="THV39441.1"/>
    <property type="molecule type" value="Genomic_DNA"/>
</dbReference>
<proteinExistence type="predicted"/>
<dbReference type="RefSeq" id="WP_136535859.1">
    <property type="nucleotide sequence ID" value="NZ_STGY01000066.1"/>
</dbReference>
<sequence length="250" mass="27984">MTWWRSSRKRDAEEAAIEPVAEVDSEIGGTAERAHARGSQPSAVPSPRTDGLEAAGVETETDEFEHTAEQLVYGPDEEQISEVERWHLIKQDLEEIDPDFITDLEQIAAEARDESAPLDSDRIVSALKNLDIRYLIDENGGIVALWERHIVQVRAEGPDSDILVLRARAYQTVPREWAERGYAAMNEWNRTRRFLKAYLGEPTESGAMPVFGEIQVPVRPGITTALLEELIDCGTAISGTFVEWLEGELL</sequence>
<evidence type="ECO:0000313" key="2">
    <source>
        <dbReference type="EMBL" id="THV39441.1"/>
    </source>
</evidence>
<dbReference type="OrthoDB" id="3350992at2"/>
<comment type="caution">
    <text evidence="2">The sequence shown here is derived from an EMBL/GenBank/DDBJ whole genome shotgun (WGS) entry which is preliminary data.</text>
</comment>
<reference evidence="3" key="1">
    <citation type="submission" date="2019-04" db="EMBL/GenBank/DDBJ databases">
        <title>Nocardioides xinjiangensis sp. nov.</title>
        <authorList>
            <person name="Liu S."/>
        </authorList>
    </citation>
    <scope>NUCLEOTIDE SEQUENCE [LARGE SCALE GENOMIC DNA]</scope>
    <source>
        <strain evidence="3">18</strain>
    </source>
</reference>
<organism evidence="2 3">
    <name type="scientific">Glycomyces buryatensis</name>
    <dbReference type="NCBI Taxonomy" id="2570927"/>
    <lineage>
        <taxon>Bacteria</taxon>
        <taxon>Bacillati</taxon>
        <taxon>Actinomycetota</taxon>
        <taxon>Actinomycetes</taxon>
        <taxon>Glycomycetales</taxon>
        <taxon>Glycomycetaceae</taxon>
        <taxon>Glycomyces</taxon>
    </lineage>
</organism>